<comment type="caution">
    <text evidence="14">The sequence shown here is derived from an EMBL/GenBank/DDBJ whole genome shotgun (WGS) entry which is preliminary data.</text>
</comment>
<comment type="subcellular location">
    <subcellularLocation>
        <location evidence="9 10">Peroxisome membrane</location>
    </subcellularLocation>
</comment>
<evidence type="ECO:0000256" key="9">
    <source>
        <dbReference type="ARBA" id="ARBA00046271"/>
    </source>
</evidence>
<dbReference type="GO" id="GO:0005102">
    <property type="term" value="F:signaling receptor binding"/>
    <property type="evidence" value="ECO:0007669"/>
    <property type="project" value="TreeGrafter"/>
</dbReference>
<dbReference type="Gene3D" id="1.10.10.10">
    <property type="entry name" value="Winged helix-like DNA-binding domain superfamily/Winged helix DNA-binding domain"/>
    <property type="match status" value="1"/>
</dbReference>
<evidence type="ECO:0000313" key="15">
    <source>
        <dbReference type="Proteomes" id="UP001461498"/>
    </source>
</evidence>
<keyword evidence="3 10" id="KW-0653">Protein transport</keyword>
<organism evidence="14 15">
    <name type="scientific">Rhynocoris fuscipes</name>
    <dbReference type="NCBI Taxonomy" id="488301"/>
    <lineage>
        <taxon>Eukaryota</taxon>
        <taxon>Metazoa</taxon>
        <taxon>Ecdysozoa</taxon>
        <taxon>Arthropoda</taxon>
        <taxon>Hexapoda</taxon>
        <taxon>Insecta</taxon>
        <taxon>Pterygota</taxon>
        <taxon>Neoptera</taxon>
        <taxon>Paraneoptera</taxon>
        <taxon>Hemiptera</taxon>
        <taxon>Heteroptera</taxon>
        <taxon>Panheteroptera</taxon>
        <taxon>Cimicomorpha</taxon>
        <taxon>Reduviidae</taxon>
        <taxon>Harpactorinae</taxon>
        <taxon>Harpactorini</taxon>
        <taxon>Rhynocoris</taxon>
    </lineage>
</organism>
<evidence type="ECO:0000256" key="5">
    <source>
        <dbReference type="ARBA" id="ARBA00023136"/>
    </source>
</evidence>
<evidence type="ECO:0000256" key="11">
    <source>
        <dbReference type="SAM" id="MobiDB-lite"/>
    </source>
</evidence>
<protein>
    <recommendedName>
        <fullName evidence="7 10">Peroxisomal membrane protein PEX14</fullName>
    </recommendedName>
    <alternativeName>
        <fullName evidence="8 10">Peroxin-14</fullName>
    </alternativeName>
</protein>
<keyword evidence="6 10" id="KW-0576">Peroxisome</keyword>
<keyword evidence="12" id="KW-1133">Transmembrane helix</keyword>
<dbReference type="AlphaFoldDB" id="A0AAW1CYB3"/>
<dbReference type="InterPro" id="IPR036388">
    <property type="entry name" value="WH-like_DNA-bd_sf"/>
</dbReference>
<sequence length="230" mass="26054">MSSETVEEPNSIGDNMPIPPRDNLVKTAAKFLSAPNVVNTPMDTKIAFLKKKGLSDPEIDLAIKQSEVIIQSRSFESRIPTTSLQTYIPPWPVQTRWTKFRDIANALTLLAGFAYAIYWFYKKYISHFFFGGKDKKSLDTRLSDIDKTVTKSMSELKTCITEIREDLEALSVKKGPTISMQIEELKGEVSSLKKLMLNSEYSGPILPVAELISKSKIRRPKKQRRKNLPP</sequence>
<keyword evidence="5 10" id="KW-0472">Membrane</keyword>
<evidence type="ECO:0000256" key="12">
    <source>
        <dbReference type="SAM" id="Phobius"/>
    </source>
</evidence>
<evidence type="ECO:0000256" key="7">
    <source>
        <dbReference type="ARBA" id="ARBA00029502"/>
    </source>
</evidence>
<dbReference type="EMBL" id="JAPXFL010000009">
    <property type="protein sequence ID" value="KAK9501279.1"/>
    <property type="molecule type" value="Genomic_DNA"/>
</dbReference>
<keyword evidence="4" id="KW-0811">Translocation</keyword>
<dbReference type="PANTHER" id="PTHR23058">
    <property type="entry name" value="PEROXISOMAL MEMBRANE PROTEIN PEX14"/>
    <property type="match status" value="1"/>
</dbReference>
<comment type="function">
    <text evidence="10">Component of the PEX13-PEX14 docking complex, a translocon channel that specifically mediates the import of peroxisomal cargo proteins bound to PEX5 receptor. The PEX13-PEX14 docking complex forms a large import pore which can be opened to a diameter of about 9 nm. Mechanistically, PEX5 receptor along with cargo proteins associates with the PEX14 subunit of the PEX13-PEX14 docking complex in the cytosol, leading to the insertion of the receptor into the organelle membrane with the concomitant translocation of the cargo into the peroxisome matrix.</text>
</comment>
<dbReference type="Pfam" id="PF04695">
    <property type="entry name" value="Pex14_N"/>
    <property type="match status" value="1"/>
</dbReference>
<keyword evidence="15" id="KW-1185">Reference proteome</keyword>
<keyword evidence="12" id="KW-0812">Transmembrane</keyword>
<evidence type="ECO:0000313" key="14">
    <source>
        <dbReference type="EMBL" id="KAK9501279.1"/>
    </source>
</evidence>
<feature type="transmembrane region" description="Helical" evidence="12">
    <location>
        <begin position="103"/>
        <end position="121"/>
    </location>
</feature>
<dbReference type="GO" id="GO:1990429">
    <property type="term" value="C:peroxisomal importomer complex"/>
    <property type="evidence" value="ECO:0007669"/>
    <property type="project" value="TreeGrafter"/>
</dbReference>
<dbReference type="InterPro" id="IPR006785">
    <property type="entry name" value="Pex14_N"/>
</dbReference>
<evidence type="ECO:0000256" key="2">
    <source>
        <dbReference type="ARBA" id="ARBA00022448"/>
    </source>
</evidence>
<feature type="domain" description="Peroxisome membrane anchor protein Pex14p N-terminal" evidence="13">
    <location>
        <begin position="21"/>
        <end position="64"/>
    </location>
</feature>
<keyword evidence="2 10" id="KW-0813">Transport</keyword>
<reference evidence="14 15" key="1">
    <citation type="submission" date="2022-12" db="EMBL/GenBank/DDBJ databases">
        <title>Chromosome-level genome assembly of true bugs.</title>
        <authorList>
            <person name="Ma L."/>
            <person name="Li H."/>
        </authorList>
    </citation>
    <scope>NUCLEOTIDE SEQUENCE [LARGE SCALE GENOMIC DNA]</scope>
    <source>
        <strain evidence="14">Lab_2022b</strain>
    </source>
</reference>
<evidence type="ECO:0000256" key="3">
    <source>
        <dbReference type="ARBA" id="ARBA00022927"/>
    </source>
</evidence>
<dbReference type="PANTHER" id="PTHR23058:SF0">
    <property type="entry name" value="PEROXISOMAL MEMBRANE PROTEIN PEX14"/>
    <property type="match status" value="1"/>
</dbReference>
<proteinExistence type="inferred from homology"/>
<evidence type="ECO:0000256" key="4">
    <source>
        <dbReference type="ARBA" id="ARBA00023010"/>
    </source>
</evidence>
<accession>A0AAW1CYB3</accession>
<dbReference type="Proteomes" id="UP001461498">
    <property type="component" value="Unassembled WGS sequence"/>
</dbReference>
<evidence type="ECO:0000256" key="6">
    <source>
        <dbReference type="ARBA" id="ARBA00023140"/>
    </source>
</evidence>
<evidence type="ECO:0000256" key="1">
    <source>
        <dbReference type="ARBA" id="ARBA00005443"/>
    </source>
</evidence>
<comment type="similarity">
    <text evidence="1 10">Belongs to the peroxin-14 family.</text>
</comment>
<evidence type="ECO:0000259" key="13">
    <source>
        <dbReference type="Pfam" id="PF04695"/>
    </source>
</evidence>
<feature type="region of interest" description="Disordered" evidence="11">
    <location>
        <begin position="1"/>
        <end position="20"/>
    </location>
</feature>
<gene>
    <name evidence="14" type="ORF">O3M35_012020</name>
</gene>
<dbReference type="GO" id="GO:0016560">
    <property type="term" value="P:protein import into peroxisome matrix, docking"/>
    <property type="evidence" value="ECO:0007669"/>
    <property type="project" value="UniProtKB-UniRule"/>
</dbReference>
<name>A0AAW1CYB3_9HEMI</name>
<dbReference type="GO" id="GO:0005778">
    <property type="term" value="C:peroxisomal membrane"/>
    <property type="evidence" value="ECO:0007669"/>
    <property type="project" value="UniProtKB-SubCell"/>
</dbReference>
<dbReference type="InterPro" id="IPR025655">
    <property type="entry name" value="PEX14"/>
</dbReference>
<evidence type="ECO:0000256" key="10">
    <source>
        <dbReference type="RuleBase" id="RU367032"/>
    </source>
</evidence>
<evidence type="ECO:0000256" key="8">
    <source>
        <dbReference type="ARBA" id="ARBA00029691"/>
    </source>
</evidence>